<evidence type="ECO:0000256" key="5">
    <source>
        <dbReference type="SAM" id="Phobius"/>
    </source>
</evidence>
<dbReference type="InterPro" id="IPR056862">
    <property type="entry name" value="VWA7_N"/>
</dbReference>
<feature type="compositionally biased region" description="Basic and acidic residues" evidence="4">
    <location>
        <begin position="131"/>
        <end position="155"/>
    </location>
</feature>
<feature type="domain" description="Hemicentin-1-like von Willebrand factor A" evidence="6">
    <location>
        <begin position="202"/>
        <end position="297"/>
    </location>
</feature>
<name>A0ABQ9EN25_TEGGR</name>
<dbReference type="InterPro" id="IPR036465">
    <property type="entry name" value="vWFA_dom_sf"/>
</dbReference>
<feature type="domain" description="VWA7 N-terminal" evidence="7">
    <location>
        <begin position="85"/>
        <end position="195"/>
    </location>
</feature>
<keyword evidence="5" id="KW-0472">Membrane</keyword>
<proteinExistence type="predicted"/>
<reference evidence="8 9" key="1">
    <citation type="submission" date="2022-12" db="EMBL/GenBank/DDBJ databases">
        <title>Chromosome-level genome of Tegillarca granosa.</title>
        <authorList>
            <person name="Kim J."/>
        </authorList>
    </citation>
    <scope>NUCLEOTIDE SEQUENCE [LARGE SCALE GENOMIC DNA]</scope>
    <source>
        <strain evidence="8">Teg-2019</strain>
        <tissue evidence="8">Adductor muscle</tissue>
    </source>
</reference>
<protein>
    <recommendedName>
        <fullName evidence="10">VWFA domain-containing protein</fullName>
    </recommendedName>
</protein>
<feature type="region of interest" description="Disordered" evidence="4">
    <location>
        <begin position="131"/>
        <end position="158"/>
    </location>
</feature>
<dbReference type="Pfam" id="PF25107">
    <property type="entry name" value="VWA7_N"/>
    <property type="match status" value="1"/>
</dbReference>
<evidence type="ECO:0000256" key="3">
    <source>
        <dbReference type="ARBA" id="ARBA00022729"/>
    </source>
</evidence>
<evidence type="ECO:0000259" key="6">
    <source>
        <dbReference type="Pfam" id="PF25106"/>
    </source>
</evidence>
<comment type="caution">
    <text evidence="8">The sequence shown here is derived from an EMBL/GenBank/DDBJ whole genome shotgun (WGS) entry which is preliminary data.</text>
</comment>
<accession>A0ABQ9EN25</accession>
<dbReference type="Proteomes" id="UP001217089">
    <property type="component" value="Unassembled WGS sequence"/>
</dbReference>
<evidence type="ECO:0000256" key="2">
    <source>
        <dbReference type="ARBA" id="ARBA00022525"/>
    </source>
</evidence>
<dbReference type="SUPFAM" id="SSF53300">
    <property type="entry name" value="vWA-like"/>
    <property type="match status" value="1"/>
</dbReference>
<feature type="transmembrane region" description="Helical" evidence="5">
    <location>
        <begin position="764"/>
        <end position="787"/>
    </location>
</feature>
<dbReference type="InterPro" id="IPR052577">
    <property type="entry name" value="VWA7"/>
</dbReference>
<evidence type="ECO:0000313" key="9">
    <source>
        <dbReference type="Proteomes" id="UP001217089"/>
    </source>
</evidence>
<evidence type="ECO:0000313" key="8">
    <source>
        <dbReference type="EMBL" id="KAJ8306667.1"/>
    </source>
</evidence>
<keyword evidence="9" id="KW-1185">Reference proteome</keyword>
<gene>
    <name evidence="8" type="ORF">KUTeg_015708</name>
</gene>
<keyword evidence="5" id="KW-1133">Transmembrane helix</keyword>
<keyword evidence="2" id="KW-0964">Secreted</keyword>
<evidence type="ECO:0000256" key="1">
    <source>
        <dbReference type="ARBA" id="ARBA00004613"/>
    </source>
</evidence>
<evidence type="ECO:0008006" key="10">
    <source>
        <dbReference type="Google" id="ProtNLM"/>
    </source>
</evidence>
<evidence type="ECO:0000256" key="4">
    <source>
        <dbReference type="SAM" id="MobiDB-lite"/>
    </source>
</evidence>
<dbReference type="EMBL" id="JARBDR010000811">
    <property type="protein sequence ID" value="KAJ8306667.1"/>
    <property type="molecule type" value="Genomic_DNA"/>
</dbReference>
<sequence length="837" mass="92672">MLSVKHEHLKMLRIISAIIFISFFQLCLSFPPNAESAQGSKSHEIITRHGVYGAIAKYIKSKEYVTGIFETDYQCIKEYFNSGLKDVELADIASPSENTCKNSFSGQKHLGHCPNNILVFNNLTSGYKGGQDIEKPISSDNDHGKCSHGGPRDSTRTTTANCGINKETSDSLLSPHYHLHEHAAAAAIKATEHFIYGDEYSSKMIEALENLIVQGGGDCPEFALSGMAKAILLSRYQSNIYVFTDANPKDGERASEILRLATDKRIVISFLLTGTCWSRKRRSNGSSKRLNSFTKYENKLRYKRQSGFDSVFHTLANGTGGIVHDVRYGSLSEVLETVLQASFPNTSDGLILNQVNIDYISQPENSSSLMQFDVDKSVTELQIQITGAQSINHELIHGEWNIIPKVNNELNTNITGQSTYDFTYKITEEGDDGYLYAITGNPIAGKSYTVVIKLIGDAGQLFLSSLILIDSTGLALSTYPLVKLSTSDNTTYVANVTMQYVNVFFKIRGNDTDGNVLTRIKWSKIYPVHVLLTVVPVYEELLINKEYELNYMIKNLGDTTESFITIFTNNRGYTVSPSRNHTLEAEATIQDTFIMLPTASGTTFFTIEIRTSESNDTLQSITEYLFVTSVQHPTCNIVYVDGNCPINAVTSNNCTLFKWFAITETTYSSITLSSVTLSNTDLNTQMFTGNISATHGPLVTNVSGTCCLDIVDLHVLDTDGYLATCRLNFRKNGQMHEATTVVSVVRDLKNTTTKDDDSDDFRNVAIAVGVSAAALLVVFIIMFKVVMSHLVSSAKVKDPSITTAYKTDRVMSVKINPYESEQTPRIPKALTEKDQTF</sequence>
<comment type="subcellular location">
    <subcellularLocation>
        <location evidence="1">Secreted</location>
    </subcellularLocation>
</comment>
<dbReference type="PANTHER" id="PTHR14905">
    <property type="entry name" value="NG37"/>
    <property type="match status" value="1"/>
</dbReference>
<organism evidence="8 9">
    <name type="scientific">Tegillarca granosa</name>
    <name type="common">Malaysian cockle</name>
    <name type="synonym">Anadara granosa</name>
    <dbReference type="NCBI Taxonomy" id="220873"/>
    <lineage>
        <taxon>Eukaryota</taxon>
        <taxon>Metazoa</taxon>
        <taxon>Spiralia</taxon>
        <taxon>Lophotrochozoa</taxon>
        <taxon>Mollusca</taxon>
        <taxon>Bivalvia</taxon>
        <taxon>Autobranchia</taxon>
        <taxon>Pteriomorphia</taxon>
        <taxon>Arcoida</taxon>
        <taxon>Arcoidea</taxon>
        <taxon>Arcidae</taxon>
        <taxon>Tegillarca</taxon>
    </lineage>
</organism>
<keyword evidence="5" id="KW-0812">Transmembrane</keyword>
<dbReference type="PANTHER" id="PTHR14905:SF7">
    <property type="entry name" value="VON WILLEBRAND FACTOR A DOMAIN-CONTAINING PROTEIN 7"/>
    <property type="match status" value="1"/>
</dbReference>
<dbReference type="Pfam" id="PF25106">
    <property type="entry name" value="VWA_4"/>
    <property type="match status" value="1"/>
</dbReference>
<dbReference type="InterPro" id="IPR056861">
    <property type="entry name" value="HMCN1-like_VWA"/>
</dbReference>
<evidence type="ECO:0000259" key="7">
    <source>
        <dbReference type="Pfam" id="PF25107"/>
    </source>
</evidence>
<keyword evidence="3" id="KW-0732">Signal</keyword>